<comment type="similarity">
    <text evidence="2">Belongs to the major facilitator superfamily.</text>
</comment>
<comment type="subcellular location">
    <subcellularLocation>
        <location evidence="1">Cell membrane</location>
        <topology evidence="1">Multi-pass membrane protein</topology>
    </subcellularLocation>
</comment>
<dbReference type="GO" id="GO:0022857">
    <property type="term" value="F:transmembrane transporter activity"/>
    <property type="evidence" value="ECO:0007669"/>
    <property type="project" value="TreeGrafter"/>
</dbReference>
<gene>
    <name evidence="8" type="ORF">VSDG_09869</name>
</gene>
<dbReference type="PANTHER" id="PTHR23502">
    <property type="entry name" value="MAJOR FACILITATOR SUPERFAMILY"/>
    <property type="match status" value="1"/>
</dbReference>
<feature type="transmembrane region" description="Helical" evidence="7">
    <location>
        <begin position="31"/>
        <end position="50"/>
    </location>
</feature>
<keyword evidence="3" id="KW-1003">Cell membrane</keyword>
<organism evidence="8 9">
    <name type="scientific">Cytospora chrysosperma</name>
    <name type="common">Cytospora canker fungus</name>
    <name type="synonym">Sphaeria chrysosperma</name>
    <dbReference type="NCBI Taxonomy" id="252740"/>
    <lineage>
        <taxon>Eukaryota</taxon>
        <taxon>Fungi</taxon>
        <taxon>Dikarya</taxon>
        <taxon>Ascomycota</taxon>
        <taxon>Pezizomycotina</taxon>
        <taxon>Sordariomycetes</taxon>
        <taxon>Sordariomycetidae</taxon>
        <taxon>Diaporthales</taxon>
        <taxon>Cytosporaceae</taxon>
        <taxon>Cytospora</taxon>
    </lineage>
</organism>
<dbReference type="PANTHER" id="PTHR23502:SF135">
    <property type="entry name" value="MAJOR FACILITATOR SUPERFAMILY (MFS) PROFILE DOMAIN-CONTAINING PROTEIN-RELATED"/>
    <property type="match status" value="1"/>
</dbReference>
<reference evidence="8 9" key="1">
    <citation type="submission" date="2015-09" db="EMBL/GenBank/DDBJ databases">
        <title>Host preference determinants of Valsa canker pathogens revealed by comparative genomics.</title>
        <authorList>
            <person name="Yin Z."/>
            <person name="Huang L."/>
        </authorList>
    </citation>
    <scope>NUCLEOTIDE SEQUENCE [LARGE SCALE GENOMIC DNA]</scope>
    <source>
        <strain evidence="8 9">YSFL</strain>
    </source>
</reference>
<keyword evidence="5 7" id="KW-1133">Transmembrane helix</keyword>
<protein>
    <recommendedName>
        <fullName evidence="10">Major facilitator superfamily (MFS) profile domain-containing protein</fullName>
    </recommendedName>
</protein>
<evidence type="ECO:0000256" key="5">
    <source>
        <dbReference type="ARBA" id="ARBA00022989"/>
    </source>
</evidence>
<evidence type="ECO:0000256" key="6">
    <source>
        <dbReference type="ARBA" id="ARBA00023136"/>
    </source>
</evidence>
<evidence type="ECO:0008006" key="10">
    <source>
        <dbReference type="Google" id="ProtNLM"/>
    </source>
</evidence>
<evidence type="ECO:0000256" key="1">
    <source>
        <dbReference type="ARBA" id="ARBA00004651"/>
    </source>
</evidence>
<comment type="caution">
    <text evidence="8">The sequence shown here is derived from an EMBL/GenBank/DDBJ whole genome shotgun (WGS) entry which is preliminary data.</text>
</comment>
<proteinExistence type="inferred from homology"/>
<evidence type="ECO:0000313" key="8">
    <source>
        <dbReference type="EMBL" id="ROV87352.1"/>
    </source>
</evidence>
<feature type="transmembrane region" description="Helical" evidence="7">
    <location>
        <begin position="125"/>
        <end position="145"/>
    </location>
</feature>
<dbReference type="OrthoDB" id="5296287at2759"/>
<dbReference type="GO" id="GO:0005886">
    <property type="term" value="C:plasma membrane"/>
    <property type="evidence" value="ECO:0007669"/>
    <property type="project" value="UniProtKB-SubCell"/>
</dbReference>
<evidence type="ECO:0000256" key="2">
    <source>
        <dbReference type="ARBA" id="ARBA00008335"/>
    </source>
</evidence>
<evidence type="ECO:0000256" key="3">
    <source>
        <dbReference type="ARBA" id="ARBA00022475"/>
    </source>
</evidence>
<evidence type="ECO:0000256" key="7">
    <source>
        <dbReference type="SAM" id="Phobius"/>
    </source>
</evidence>
<keyword evidence="9" id="KW-1185">Reference proteome</keyword>
<evidence type="ECO:0000256" key="4">
    <source>
        <dbReference type="ARBA" id="ARBA00022692"/>
    </source>
</evidence>
<keyword evidence="4 7" id="KW-0812">Transmembrane</keyword>
<sequence>MTFSCCTFGDRVQQSRMRTDGVQTAKPEYRLVLMIWLSPFVSFGLFMYGWTTYYKVHWIVPMIGTGLIGFGAFFVLMPAQLYLVDLFGSQAAASALGASNLLRFLFSTFLPLAGPAMYETLGYGWGNTLLGFLALAFVPFPVLFYKYGERLRAKPVEL</sequence>
<evidence type="ECO:0000313" key="9">
    <source>
        <dbReference type="Proteomes" id="UP000284375"/>
    </source>
</evidence>
<feature type="transmembrane region" description="Helical" evidence="7">
    <location>
        <begin position="56"/>
        <end position="79"/>
    </location>
</feature>
<dbReference type="Gene3D" id="1.20.1250.20">
    <property type="entry name" value="MFS general substrate transporter like domains"/>
    <property type="match status" value="1"/>
</dbReference>
<feature type="transmembrane region" description="Helical" evidence="7">
    <location>
        <begin position="91"/>
        <end position="113"/>
    </location>
</feature>
<accession>A0A423V934</accession>
<name>A0A423V934_CYTCH</name>
<dbReference type="InterPro" id="IPR036259">
    <property type="entry name" value="MFS_trans_sf"/>
</dbReference>
<keyword evidence="6 7" id="KW-0472">Membrane</keyword>
<dbReference type="EMBL" id="LJZO01000085">
    <property type="protein sequence ID" value="ROV87352.1"/>
    <property type="molecule type" value="Genomic_DNA"/>
</dbReference>
<dbReference type="STRING" id="252740.A0A423V934"/>
<dbReference type="SUPFAM" id="SSF103473">
    <property type="entry name" value="MFS general substrate transporter"/>
    <property type="match status" value="1"/>
</dbReference>
<dbReference type="Proteomes" id="UP000284375">
    <property type="component" value="Unassembled WGS sequence"/>
</dbReference>
<dbReference type="AlphaFoldDB" id="A0A423V934"/>